<gene>
    <name evidence="2" type="ORF">ASIM_LOCUS15945</name>
</gene>
<organism evidence="4">
    <name type="scientific">Anisakis simplex</name>
    <name type="common">Herring worm</name>
    <dbReference type="NCBI Taxonomy" id="6269"/>
    <lineage>
        <taxon>Eukaryota</taxon>
        <taxon>Metazoa</taxon>
        <taxon>Ecdysozoa</taxon>
        <taxon>Nematoda</taxon>
        <taxon>Chromadorea</taxon>
        <taxon>Rhabditida</taxon>
        <taxon>Spirurina</taxon>
        <taxon>Ascaridomorpha</taxon>
        <taxon>Ascaridoidea</taxon>
        <taxon>Anisakidae</taxon>
        <taxon>Anisakis</taxon>
        <taxon>Anisakis simplex complex</taxon>
    </lineage>
</organism>
<reference evidence="2 3" key="2">
    <citation type="submission" date="2018-11" db="EMBL/GenBank/DDBJ databases">
        <authorList>
            <consortium name="Pathogen Informatics"/>
        </authorList>
    </citation>
    <scope>NUCLEOTIDE SEQUENCE [LARGE SCALE GENOMIC DNA]</scope>
</reference>
<dbReference type="GO" id="GO:0098887">
    <property type="term" value="P:neurotransmitter receptor transport, endosome to postsynaptic membrane"/>
    <property type="evidence" value="ECO:0007669"/>
    <property type="project" value="TreeGrafter"/>
</dbReference>
<dbReference type="Gene3D" id="3.80.10.10">
    <property type="entry name" value="Ribonuclease Inhibitor"/>
    <property type="match status" value="1"/>
</dbReference>
<keyword evidence="3" id="KW-1185">Reference proteome</keyword>
<dbReference type="WBParaSite" id="ASIM_0001653801-mRNA-1">
    <property type="protein sequence ID" value="ASIM_0001653801-mRNA-1"/>
    <property type="gene ID" value="ASIM_0001653801"/>
</dbReference>
<dbReference type="PANTHER" id="PTHR23119:SF44">
    <property type="entry name" value="PROTEIN LAP4"/>
    <property type="match status" value="1"/>
</dbReference>
<reference evidence="4" key="1">
    <citation type="submission" date="2017-02" db="UniProtKB">
        <authorList>
            <consortium name="WormBaseParasite"/>
        </authorList>
    </citation>
    <scope>IDENTIFICATION</scope>
</reference>
<dbReference type="GO" id="GO:0014069">
    <property type="term" value="C:postsynaptic density"/>
    <property type="evidence" value="ECO:0007669"/>
    <property type="project" value="TreeGrafter"/>
</dbReference>
<dbReference type="InterPro" id="IPR050614">
    <property type="entry name" value="Synaptic_Scaffolding_LAP-MAGUK"/>
</dbReference>
<evidence type="ECO:0000313" key="2">
    <source>
        <dbReference type="EMBL" id="VDK56487.1"/>
    </source>
</evidence>
<dbReference type="InterPro" id="IPR032675">
    <property type="entry name" value="LRR_dom_sf"/>
</dbReference>
<dbReference type="GO" id="GO:0045197">
    <property type="term" value="P:establishment or maintenance of epithelial cell apical/basal polarity"/>
    <property type="evidence" value="ECO:0007669"/>
    <property type="project" value="TreeGrafter"/>
</dbReference>
<accession>A0A0M3K6E7</accession>
<dbReference type="Proteomes" id="UP000267096">
    <property type="component" value="Unassembled WGS sequence"/>
</dbReference>
<dbReference type="GO" id="GO:0045211">
    <property type="term" value="C:postsynaptic membrane"/>
    <property type="evidence" value="ECO:0007669"/>
    <property type="project" value="TreeGrafter"/>
</dbReference>
<dbReference type="AlphaFoldDB" id="A0A0M3K6E7"/>
<dbReference type="GO" id="GO:0005912">
    <property type="term" value="C:adherens junction"/>
    <property type="evidence" value="ECO:0007669"/>
    <property type="project" value="TreeGrafter"/>
</dbReference>
<dbReference type="GO" id="GO:0019901">
    <property type="term" value="F:protein kinase binding"/>
    <property type="evidence" value="ECO:0007669"/>
    <property type="project" value="TreeGrafter"/>
</dbReference>
<feature type="region of interest" description="Disordered" evidence="1">
    <location>
        <begin position="124"/>
        <end position="155"/>
    </location>
</feature>
<evidence type="ECO:0000313" key="3">
    <source>
        <dbReference type="Proteomes" id="UP000267096"/>
    </source>
</evidence>
<dbReference type="PANTHER" id="PTHR23119">
    <property type="entry name" value="DISCS LARGE"/>
    <property type="match status" value="1"/>
</dbReference>
<dbReference type="GO" id="GO:0016323">
    <property type="term" value="C:basolateral plasma membrane"/>
    <property type="evidence" value="ECO:0007669"/>
    <property type="project" value="TreeGrafter"/>
</dbReference>
<dbReference type="GO" id="GO:0043113">
    <property type="term" value="P:receptor clustering"/>
    <property type="evidence" value="ECO:0007669"/>
    <property type="project" value="TreeGrafter"/>
</dbReference>
<evidence type="ECO:0000313" key="4">
    <source>
        <dbReference type="WBParaSite" id="ASIM_0001653801-mRNA-1"/>
    </source>
</evidence>
<dbReference type="SUPFAM" id="SSF52075">
    <property type="entry name" value="Outer arm dynein light chain 1"/>
    <property type="match status" value="1"/>
</dbReference>
<proteinExistence type="predicted"/>
<dbReference type="GO" id="GO:0098968">
    <property type="term" value="P:neurotransmitter receptor transport postsynaptic membrane to endosome"/>
    <property type="evidence" value="ECO:0007669"/>
    <property type="project" value="TreeGrafter"/>
</dbReference>
<protein>
    <submittedName>
        <fullName evidence="2 4">Uncharacterized protein</fullName>
    </submittedName>
</protein>
<dbReference type="GO" id="GO:0098609">
    <property type="term" value="P:cell-cell adhesion"/>
    <property type="evidence" value="ECO:0007669"/>
    <property type="project" value="TreeGrafter"/>
</dbReference>
<name>A0A0M3K6E7_ANISI</name>
<dbReference type="OrthoDB" id="2187496at2759"/>
<sequence length="214" mass="24380">MKPLFIGGCTSLTVLSLRDNLLEQLPLEIGRLENLKVLDVCNNRLNFLPFTLNVLFNLQALWLSENQSQAMLKLVTEQDPRTGIKVLTCYLLPQSTSHQSRLFFERIPTNRSFVGGPKVHFGGDLDEEEEGQEGQIGQFSRQDTPHPKPHAHAPKFKKQSIDGHIIHHDDDVSLLYLSLDFIDSMFVLFSIDFQNVFVEFNHLIASVKLRSIHS</sequence>
<dbReference type="EMBL" id="UYRR01032686">
    <property type="protein sequence ID" value="VDK56487.1"/>
    <property type="molecule type" value="Genomic_DNA"/>
</dbReference>
<evidence type="ECO:0000256" key="1">
    <source>
        <dbReference type="SAM" id="MobiDB-lite"/>
    </source>
</evidence>